<dbReference type="InterPro" id="IPR001810">
    <property type="entry name" value="F-box_dom"/>
</dbReference>
<dbReference type="PROSITE" id="PS50181">
    <property type="entry name" value="FBOX"/>
    <property type="match status" value="1"/>
</dbReference>
<comment type="caution">
    <text evidence="2">The sequence shown here is derived from an EMBL/GenBank/DDBJ whole genome shotgun (WGS) entry which is preliminary data.</text>
</comment>
<dbReference type="Gene3D" id="1.20.1280.50">
    <property type="match status" value="1"/>
</dbReference>
<dbReference type="Gene3D" id="3.80.10.10">
    <property type="entry name" value="Ribonuclease Inhibitor"/>
    <property type="match status" value="1"/>
</dbReference>
<dbReference type="PANTHER" id="PTHR31900:SF34">
    <property type="entry name" value="EMB|CAB62440.1-RELATED"/>
    <property type="match status" value="1"/>
</dbReference>
<dbReference type="InterPro" id="IPR032675">
    <property type="entry name" value="LRR_dom_sf"/>
</dbReference>
<dbReference type="PANTHER" id="PTHR31900">
    <property type="entry name" value="F-BOX/RNI SUPERFAMILY PROTEIN-RELATED"/>
    <property type="match status" value="1"/>
</dbReference>
<dbReference type="InterPro" id="IPR036047">
    <property type="entry name" value="F-box-like_dom_sf"/>
</dbReference>
<feature type="domain" description="F-box" evidence="1">
    <location>
        <begin position="1"/>
        <end position="44"/>
    </location>
</feature>
<sequence length="215" mass="24959">MSEFPDGLLLKILSFLPSKAVVTTSAMSKRWKPLYKEVKTFRYDYTLPNDGTFYIFMLFIRSRSSVESLQLKLNQYFLSVLIKPLVDDLVARSLRELRIEMLYNYFELPKSLYFYPQLETLKLEKPSLVDVPSNFSVIGLKKLHLLSVRFSNDESMNNLLSICPRLEDLVVRRSTYTNVMVFTIDDPTLKSLSIDNSYGKSRPKVFMGLGLMHLL</sequence>
<protein>
    <recommendedName>
        <fullName evidence="1">F-box domain-containing protein</fullName>
    </recommendedName>
</protein>
<dbReference type="Pfam" id="PF07723">
    <property type="entry name" value="LRR_2"/>
    <property type="match status" value="1"/>
</dbReference>
<keyword evidence="3" id="KW-1185">Reference proteome</keyword>
<organism evidence="2 3">
    <name type="scientific">Brassica rapa subsp. trilocularis</name>
    <dbReference type="NCBI Taxonomy" id="1813537"/>
    <lineage>
        <taxon>Eukaryota</taxon>
        <taxon>Viridiplantae</taxon>
        <taxon>Streptophyta</taxon>
        <taxon>Embryophyta</taxon>
        <taxon>Tracheophyta</taxon>
        <taxon>Spermatophyta</taxon>
        <taxon>Magnoliopsida</taxon>
        <taxon>eudicotyledons</taxon>
        <taxon>Gunneridae</taxon>
        <taxon>Pentapetalae</taxon>
        <taxon>rosids</taxon>
        <taxon>malvids</taxon>
        <taxon>Brassicales</taxon>
        <taxon>Brassicaceae</taxon>
        <taxon>Brassiceae</taxon>
        <taxon>Brassica</taxon>
    </lineage>
</organism>
<dbReference type="InterPro" id="IPR050232">
    <property type="entry name" value="FBL13/AtMIF1-like"/>
</dbReference>
<proteinExistence type="predicted"/>
<gene>
    <name evidence="2" type="primary">A06g501310.1_BraROA</name>
    <name evidence="2" type="ORF">IGI04_022079</name>
</gene>
<reference evidence="2 3" key="1">
    <citation type="submission" date="2021-03" db="EMBL/GenBank/DDBJ databases">
        <authorList>
            <person name="King G.J."/>
            <person name="Bancroft I."/>
            <person name="Baten A."/>
            <person name="Bloomfield J."/>
            <person name="Borpatragohain P."/>
            <person name="He Z."/>
            <person name="Irish N."/>
            <person name="Irwin J."/>
            <person name="Liu K."/>
            <person name="Mauleon R.P."/>
            <person name="Moore J."/>
            <person name="Morris R."/>
            <person name="Ostergaard L."/>
            <person name="Wang B."/>
            <person name="Wells R."/>
        </authorList>
    </citation>
    <scope>NUCLEOTIDE SEQUENCE [LARGE SCALE GENOMIC DNA]</scope>
    <source>
        <strain evidence="2">R-o-18</strain>
        <tissue evidence="2">Leaf</tissue>
    </source>
</reference>
<accession>A0ABQ7LZY6</accession>
<evidence type="ECO:0000313" key="3">
    <source>
        <dbReference type="Proteomes" id="UP000823674"/>
    </source>
</evidence>
<evidence type="ECO:0000259" key="1">
    <source>
        <dbReference type="PROSITE" id="PS50181"/>
    </source>
</evidence>
<name>A0ABQ7LZY6_BRACM</name>
<dbReference type="SUPFAM" id="SSF81383">
    <property type="entry name" value="F-box domain"/>
    <property type="match status" value="1"/>
</dbReference>
<evidence type="ECO:0000313" key="2">
    <source>
        <dbReference type="EMBL" id="KAG5392116.1"/>
    </source>
</evidence>
<dbReference type="Pfam" id="PF00646">
    <property type="entry name" value="F-box"/>
    <property type="match status" value="1"/>
</dbReference>
<dbReference type="EMBL" id="JADBGQ010000006">
    <property type="protein sequence ID" value="KAG5392116.1"/>
    <property type="molecule type" value="Genomic_DNA"/>
</dbReference>
<dbReference type="SUPFAM" id="SSF52047">
    <property type="entry name" value="RNI-like"/>
    <property type="match status" value="1"/>
</dbReference>
<dbReference type="Proteomes" id="UP000823674">
    <property type="component" value="Chromosome A06"/>
</dbReference>
<dbReference type="InterPro" id="IPR013101">
    <property type="entry name" value="LRR_PRU1-like"/>
</dbReference>